<dbReference type="PANTHER" id="PTHR45725">
    <property type="entry name" value="FORMIN HOMOLOGY 2 FAMILY MEMBER"/>
    <property type="match status" value="1"/>
</dbReference>
<dbReference type="InterPro" id="IPR015425">
    <property type="entry name" value="FH2_Formin"/>
</dbReference>
<dbReference type="EMBL" id="CAJZBQ010000018">
    <property type="protein sequence ID" value="CAG9317313.1"/>
    <property type="molecule type" value="Genomic_DNA"/>
</dbReference>
<reference evidence="3" key="1">
    <citation type="submission" date="2021-09" db="EMBL/GenBank/DDBJ databases">
        <authorList>
            <consortium name="AG Swart"/>
            <person name="Singh M."/>
            <person name="Singh A."/>
            <person name="Seah K."/>
            <person name="Emmerich C."/>
        </authorList>
    </citation>
    <scope>NUCLEOTIDE SEQUENCE</scope>
    <source>
        <strain evidence="3">ATCC30299</strain>
    </source>
</reference>
<keyword evidence="4" id="KW-1185">Reference proteome</keyword>
<dbReference type="Proteomes" id="UP001162131">
    <property type="component" value="Unassembled WGS sequence"/>
</dbReference>
<organism evidence="3 4">
    <name type="scientific">Blepharisma stoltei</name>
    <dbReference type="NCBI Taxonomy" id="1481888"/>
    <lineage>
        <taxon>Eukaryota</taxon>
        <taxon>Sar</taxon>
        <taxon>Alveolata</taxon>
        <taxon>Ciliophora</taxon>
        <taxon>Postciliodesmatophora</taxon>
        <taxon>Heterotrichea</taxon>
        <taxon>Heterotrichida</taxon>
        <taxon>Blepharismidae</taxon>
        <taxon>Blepharisma</taxon>
    </lineage>
</organism>
<feature type="compositionally biased region" description="Basic and acidic residues" evidence="1">
    <location>
        <begin position="93"/>
        <end position="106"/>
    </location>
</feature>
<dbReference type="InterPro" id="IPR042201">
    <property type="entry name" value="FH2_Formin_sf"/>
</dbReference>
<sequence length="681" mass="77794">MGTLASHSLFDEDFDELGTEQNRQELEVYADKFEAMFDDIQNYELPDELIDEIEAAFNELLCLKQENILLKKQAQRQREIQEILRFKKANEEITQRKSRGSKENKILKNTGNLGNKEKWQKVKDENKEENKENFIQQKNKGKSSSTPRKPNCINTSPQIISILGAQNQSKAKEENLAQGIKVIEKEIKQPLNENIAPDTINSSLCQNENIQNKSVLISTVPALLENNSNSTPFQSNVGKPILQPCKIIASPPPPPPNIKTAVQPPPPPPLPSNTQPILNTNKSIPPPPPPCQAFAPRFKTLFWPKINENTTGTVFDFPKPLSANYDILNKFPYVLPKKIPTPSSAKSKSLISHKREIAISSALRALSLAPDQIIRKLITCSADLCEDYEKLSILYRVFPEDAELLPLKHIKINDESQYTSSELFMIKLAEIPNLKLLVNSIYFKSTFYITIEDLKLCLQNWSSLCIRLLNNSRLKHFVNLVLTLGNEMNKNHPKFGSAKGFKIEYLNELFSIKSVDSLSLLELLSEQFKSENNGNPQIFSSAELALLQEISNASFTALQSAHIDFYKQFRSLSNIKFNKEFDENMENFVSEVIEDVENEMNIYENCMENVKKCHEYFLEKEEKDEEGRLMMFINLKKFSESHIEICKQKWNYVSRESKRLTVLPSGKLSLRRVSKVNGMNN</sequence>
<comment type="caution">
    <text evidence="3">The sequence shown here is derived from an EMBL/GenBank/DDBJ whole genome shotgun (WGS) entry which is preliminary data.</text>
</comment>
<feature type="compositionally biased region" description="Basic and acidic residues" evidence="1">
    <location>
        <begin position="115"/>
        <end position="132"/>
    </location>
</feature>
<accession>A0AAU9IS63</accession>
<dbReference type="Pfam" id="PF02181">
    <property type="entry name" value="FH2"/>
    <property type="match status" value="1"/>
</dbReference>
<evidence type="ECO:0000313" key="3">
    <source>
        <dbReference type="EMBL" id="CAG9317313.1"/>
    </source>
</evidence>
<feature type="compositionally biased region" description="Polar residues" evidence="1">
    <location>
        <begin position="142"/>
        <end position="155"/>
    </location>
</feature>
<feature type="region of interest" description="Disordered" evidence="1">
    <location>
        <begin position="93"/>
        <end position="155"/>
    </location>
</feature>
<proteinExistence type="predicted"/>
<dbReference type="PANTHER" id="PTHR45725:SF1">
    <property type="entry name" value="DISHEVELLED ASSOCIATED ACTIVATOR OF MORPHOGENESIS, ISOFORM D"/>
    <property type="match status" value="1"/>
</dbReference>
<dbReference type="SUPFAM" id="SSF101447">
    <property type="entry name" value="Formin homology 2 domain (FH2 domain)"/>
    <property type="match status" value="1"/>
</dbReference>
<dbReference type="PROSITE" id="PS51444">
    <property type="entry name" value="FH2"/>
    <property type="match status" value="1"/>
</dbReference>
<feature type="domain" description="FH2" evidence="2">
    <location>
        <begin position="288"/>
        <end position="668"/>
    </location>
</feature>
<evidence type="ECO:0000259" key="2">
    <source>
        <dbReference type="PROSITE" id="PS51444"/>
    </source>
</evidence>
<dbReference type="AlphaFoldDB" id="A0AAU9IS63"/>
<dbReference type="SMART" id="SM00498">
    <property type="entry name" value="FH2"/>
    <property type="match status" value="1"/>
</dbReference>
<evidence type="ECO:0000313" key="4">
    <source>
        <dbReference type="Proteomes" id="UP001162131"/>
    </source>
</evidence>
<dbReference type="Gene3D" id="1.20.58.2220">
    <property type="entry name" value="Formin, FH2 domain"/>
    <property type="match status" value="1"/>
</dbReference>
<evidence type="ECO:0000256" key="1">
    <source>
        <dbReference type="SAM" id="MobiDB-lite"/>
    </source>
</evidence>
<protein>
    <recommendedName>
        <fullName evidence="2">FH2 domain-containing protein</fullName>
    </recommendedName>
</protein>
<name>A0AAU9IS63_9CILI</name>
<gene>
    <name evidence="3" type="ORF">BSTOLATCC_MIC18565</name>
</gene>
<dbReference type="InterPro" id="IPR051425">
    <property type="entry name" value="Formin_Homology"/>
</dbReference>